<dbReference type="EMBL" id="PYAW01000001">
    <property type="protein sequence ID" value="PSL50025.1"/>
    <property type="molecule type" value="Genomic_DNA"/>
</dbReference>
<name>A0A2P8HV19_CHINA</name>
<reference evidence="2 3" key="1">
    <citation type="submission" date="2018-03" db="EMBL/GenBank/DDBJ databases">
        <title>Genomic Encyclopedia of Archaeal and Bacterial Type Strains, Phase II (KMG-II): from individual species to whole genera.</title>
        <authorList>
            <person name="Goeker M."/>
        </authorList>
    </citation>
    <scope>NUCLEOTIDE SEQUENCE [LARGE SCALE GENOMIC DNA]</scope>
    <source>
        <strain evidence="2 3">DSM 24859</strain>
    </source>
</reference>
<dbReference type="OrthoDB" id="947434at2"/>
<evidence type="ECO:0000313" key="2">
    <source>
        <dbReference type="EMBL" id="PSL50025.1"/>
    </source>
</evidence>
<gene>
    <name evidence="2" type="ORF">CLV51_1011368</name>
</gene>
<evidence type="ECO:0000313" key="3">
    <source>
        <dbReference type="Proteomes" id="UP000240971"/>
    </source>
</evidence>
<evidence type="ECO:0000256" key="1">
    <source>
        <dbReference type="SAM" id="SignalP"/>
    </source>
</evidence>
<feature type="chain" id="PRO_5015112249" description="Lipocalin-like protein" evidence="1">
    <location>
        <begin position="19"/>
        <end position="134"/>
    </location>
</feature>
<dbReference type="PROSITE" id="PS51257">
    <property type="entry name" value="PROKAR_LIPOPROTEIN"/>
    <property type="match status" value="1"/>
</dbReference>
<sequence length="134" mass="15533">MKKNYFLIFLLAVTVFMACKKSHPNTIPQGIEGGWQLFSYTGGISVETVIVNYTEILTIKNGTYKRVKNGVLQDSLTYRLIKVDSNFIMQPEWVLELSNQEILGAKQSHDSLILWEKNVSDGYFWFYRRLKSID</sequence>
<evidence type="ECO:0008006" key="4">
    <source>
        <dbReference type="Google" id="ProtNLM"/>
    </source>
</evidence>
<keyword evidence="3" id="KW-1185">Reference proteome</keyword>
<dbReference type="RefSeq" id="WP_106527209.1">
    <property type="nucleotide sequence ID" value="NZ_PYAW01000001.1"/>
</dbReference>
<keyword evidence="1" id="KW-0732">Signal</keyword>
<protein>
    <recommendedName>
        <fullName evidence="4">Lipocalin-like protein</fullName>
    </recommendedName>
</protein>
<comment type="caution">
    <text evidence="2">The sequence shown here is derived from an EMBL/GenBank/DDBJ whole genome shotgun (WGS) entry which is preliminary data.</text>
</comment>
<dbReference type="Proteomes" id="UP000240971">
    <property type="component" value="Unassembled WGS sequence"/>
</dbReference>
<feature type="signal peptide" evidence="1">
    <location>
        <begin position="1"/>
        <end position="18"/>
    </location>
</feature>
<dbReference type="AlphaFoldDB" id="A0A2P8HV19"/>
<accession>A0A2P8HV19</accession>
<organism evidence="2 3">
    <name type="scientific">Chitinophaga niastensis</name>
    <dbReference type="NCBI Taxonomy" id="536980"/>
    <lineage>
        <taxon>Bacteria</taxon>
        <taxon>Pseudomonadati</taxon>
        <taxon>Bacteroidota</taxon>
        <taxon>Chitinophagia</taxon>
        <taxon>Chitinophagales</taxon>
        <taxon>Chitinophagaceae</taxon>
        <taxon>Chitinophaga</taxon>
    </lineage>
</organism>
<proteinExistence type="predicted"/>